<keyword evidence="3" id="KW-1185">Reference proteome</keyword>
<feature type="compositionally biased region" description="Basic and acidic residues" evidence="1">
    <location>
        <begin position="67"/>
        <end position="88"/>
    </location>
</feature>
<organism evidence="2 3">
    <name type="scientific">Caerostris darwini</name>
    <dbReference type="NCBI Taxonomy" id="1538125"/>
    <lineage>
        <taxon>Eukaryota</taxon>
        <taxon>Metazoa</taxon>
        <taxon>Ecdysozoa</taxon>
        <taxon>Arthropoda</taxon>
        <taxon>Chelicerata</taxon>
        <taxon>Arachnida</taxon>
        <taxon>Araneae</taxon>
        <taxon>Araneomorphae</taxon>
        <taxon>Entelegynae</taxon>
        <taxon>Araneoidea</taxon>
        <taxon>Araneidae</taxon>
        <taxon>Caerostris</taxon>
    </lineage>
</organism>
<comment type="caution">
    <text evidence="2">The sequence shown here is derived from an EMBL/GenBank/DDBJ whole genome shotgun (WGS) entry which is preliminary data.</text>
</comment>
<reference evidence="2 3" key="1">
    <citation type="submission" date="2021-06" db="EMBL/GenBank/DDBJ databases">
        <title>Caerostris darwini draft genome.</title>
        <authorList>
            <person name="Kono N."/>
            <person name="Arakawa K."/>
        </authorList>
    </citation>
    <scope>NUCLEOTIDE SEQUENCE [LARGE SCALE GENOMIC DNA]</scope>
</reference>
<dbReference type="AlphaFoldDB" id="A0AAV4RJM8"/>
<evidence type="ECO:0000313" key="2">
    <source>
        <dbReference type="EMBL" id="GIY20754.1"/>
    </source>
</evidence>
<gene>
    <name evidence="2" type="ORF">CDAR_446701</name>
</gene>
<dbReference type="EMBL" id="BPLQ01006206">
    <property type="protein sequence ID" value="GIY20754.1"/>
    <property type="molecule type" value="Genomic_DNA"/>
</dbReference>
<evidence type="ECO:0000256" key="1">
    <source>
        <dbReference type="SAM" id="MobiDB-lite"/>
    </source>
</evidence>
<feature type="region of interest" description="Disordered" evidence="1">
    <location>
        <begin position="67"/>
        <end position="126"/>
    </location>
</feature>
<protein>
    <submittedName>
        <fullName evidence="2">Uncharacterized protein</fullName>
    </submittedName>
</protein>
<sequence>MIMSVWYLIVSSELKTDDKFCAKHFPKIANPPKQLFYSKERQKQNKKTWIKKAIAFHFILEDANKRGHIEADRPSKKPSNEGRREEHTNSILASQVKRNRQKRRLLREGSQLTSSDGRWSRKLERERELCVKNSV</sequence>
<name>A0AAV4RJM8_9ARAC</name>
<accession>A0AAV4RJM8</accession>
<proteinExistence type="predicted"/>
<dbReference type="Proteomes" id="UP001054837">
    <property type="component" value="Unassembled WGS sequence"/>
</dbReference>
<evidence type="ECO:0000313" key="3">
    <source>
        <dbReference type="Proteomes" id="UP001054837"/>
    </source>
</evidence>